<proteinExistence type="predicted"/>
<keyword evidence="2" id="KW-1185">Reference proteome</keyword>
<dbReference type="PANTHER" id="PTHR42685">
    <property type="entry name" value="GERANYLGERANYL DIPHOSPHATE REDUCTASE"/>
    <property type="match status" value="1"/>
</dbReference>
<dbReference type="EMBL" id="CM017879">
    <property type="protein sequence ID" value="KAG1358559.1"/>
    <property type="molecule type" value="Genomic_DNA"/>
</dbReference>
<name>A0A8K0N5R6_COCNU</name>
<dbReference type="PANTHER" id="PTHR42685:SF13">
    <property type="entry name" value="GERANYLGERANYL DIPHOSPHATE REDUCTASE"/>
    <property type="match status" value="1"/>
</dbReference>
<dbReference type="GO" id="GO:0045550">
    <property type="term" value="F:geranylgeranyl reductase activity"/>
    <property type="evidence" value="ECO:0007669"/>
    <property type="project" value="TreeGrafter"/>
</dbReference>
<sequence>MLDEFSIPTHLVDRRVTSMRILSPSNLAVDFGHSLRPGTKCFGEGIYFTAKSGRICGEAFTRIWNNNSKDVVIKEDLKK</sequence>
<accession>A0A8K0N5R6</accession>
<dbReference type="InterPro" id="IPR050407">
    <property type="entry name" value="Geranylgeranyl_reductase"/>
</dbReference>
<reference evidence="1" key="1">
    <citation type="journal article" date="2017" name="Gigascience">
        <title>The genome draft of coconut (Cocos nucifera).</title>
        <authorList>
            <person name="Xiao Y."/>
            <person name="Xu P."/>
            <person name="Fan H."/>
            <person name="Baudouin L."/>
            <person name="Xia W."/>
            <person name="Bocs S."/>
            <person name="Xu J."/>
            <person name="Li Q."/>
            <person name="Guo A."/>
            <person name="Zhou L."/>
            <person name="Li J."/>
            <person name="Wu Y."/>
            <person name="Ma Z."/>
            <person name="Armero A."/>
            <person name="Issali A.E."/>
            <person name="Liu N."/>
            <person name="Peng M."/>
            <person name="Yang Y."/>
        </authorList>
    </citation>
    <scope>NUCLEOTIDE SEQUENCE</scope>
    <source>
        <tissue evidence="1">Spear leaf of Hainan Tall coconut</tissue>
    </source>
</reference>
<dbReference type="GO" id="GO:0009535">
    <property type="term" value="C:chloroplast thylakoid membrane"/>
    <property type="evidence" value="ECO:0007669"/>
    <property type="project" value="TreeGrafter"/>
</dbReference>
<evidence type="ECO:0000313" key="1">
    <source>
        <dbReference type="EMBL" id="KAG1358559.1"/>
    </source>
</evidence>
<evidence type="ECO:0000313" key="2">
    <source>
        <dbReference type="Proteomes" id="UP000797356"/>
    </source>
</evidence>
<dbReference type="OrthoDB" id="655030at2759"/>
<organism evidence="1 2">
    <name type="scientific">Cocos nucifera</name>
    <name type="common">Coconut palm</name>
    <dbReference type="NCBI Taxonomy" id="13894"/>
    <lineage>
        <taxon>Eukaryota</taxon>
        <taxon>Viridiplantae</taxon>
        <taxon>Streptophyta</taxon>
        <taxon>Embryophyta</taxon>
        <taxon>Tracheophyta</taxon>
        <taxon>Spermatophyta</taxon>
        <taxon>Magnoliopsida</taxon>
        <taxon>Liliopsida</taxon>
        <taxon>Arecaceae</taxon>
        <taxon>Arecoideae</taxon>
        <taxon>Cocoseae</taxon>
        <taxon>Attaleinae</taxon>
        <taxon>Cocos</taxon>
    </lineage>
</organism>
<dbReference type="AlphaFoldDB" id="A0A8K0N5R6"/>
<dbReference type="GO" id="GO:0015995">
    <property type="term" value="P:chlorophyll biosynthetic process"/>
    <property type="evidence" value="ECO:0007669"/>
    <property type="project" value="TreeGrafter"/>
</dbReference>
<gene>
    <name evidence="1" type="ORF">COCNU_08G000050</name>
</gene>
<reference evidence="1" key="2">
    <citation type="submission" date="2019-07" db="EMBL/GenBank/DDBJ databases">
        <authorList>
            <person name="Yang Y."/>
            <person name="Bocs S."/>
            <person name="Baudouin L."/>
        </authorList>
    </citation>
    <scope>NUCLEOTIDE SEQUENCE</scope>
    <source>
        <tissue evidence="1">Spear leaf of Hainan Tall coconut</tissue>
    </source>
</reference>
<dbReference type="Proteomes" id="UP000797356">
    <property type="component" value="Chromosome 8"/>
</dbReference>
<protein>
    <submittedName>
        <fullName evidence="1">Putative geranylgeranyl diphosphate reductase, chloroplastic</fullName>
    </submittedName>
</protein>
<comment type="caution">
    <text evidence="1">The sequence shown here is derived from an EMBL/GenBank/DDBJ whole genome shotgun (WGS) entry which is preliminary data.</text>
</comment>